<organism evidence="1 2">
    <name type="scientific">Parelaphostrongylus tenuis</name>
    <name type="common">Meningeal worm</name>
    <dbReference type="NCBI Taxonomy" id="148309"/>
    <lineage>
        <taxon>Eukaryota</taxon>
        <taxon>Metazoa</taxon>
        <taxon>Ecdysozoa</taxon>
        <taxon>Nematoda</taxon>
        <taxon>Chromadorea</taxon>
        <taxon>Rhabditida</taxon>
        <taxon>Rhabditina</taxon>
        <taxon>Rhabditomorpha</taxon>
        <taxon>Strongyloidea</taxon>
        <taxon>Metastrongylidae</taxon>
        <taxon>Parelaphostrongylus</taxon>
    </lineage>
</organism>
<name>A0AAD5WEC5_PARTN</name>
<evidence type="ECO:0000313" key="1">
    <source>
        <dbReference type="EMBL" id="KAJ1367159.1"/>
    </source>
</evidence>
<accession>A0AAD5WEC5</accession>
<gene>
    <name evidence="1" type="ORF">KIN20_028015</name>
</gene>
<evidence type="ECO:0000313" key="2">
    <source>
        <dbReference type="Proteomes" id="UP001196413"/>
    </source>
</evidence>
<protein>
    <submittedName>
        <fullName evidence="1">Uncharacterized protein</fullName>
    </submittedName>
</protein>
<keyword evidence="2" id="KW-1185">Reference proteome</keyword>
<dbReference type="Proteomes" id="UP001196413">
    <property type="component" value="Unassembled WGS sequence"/>
</dbReference>
<sequence length="68" mass="7904">MVVIVLWANGRQRMHLIKYERKCSISMEQKKPQNIIQAAGNTNDFLQFKARKLRFCLPMVPTNDNPTA</sequence>
<comment type="caution">
    <text evidence="1">The sequence shown here is derived from an EMBL/GenBank/DDBJ whole genome shotgun (WGS) entry which is preliminary data.</text>
</comment>
<reference evidence="1" key="1">
    <citation type="submission" date="2021-06" db="EMBL/GenBank/DDBJ databases">
        <title>Parelaphostrongylus tenuis whole genome reference sequence.</title>
        <authorList>
            <person name="Garwood T.J."/>
            <person name="Larsen P.A."/>
            <person name="Fountain-Jones N.M."/>
            <person name="Garbe J.R."/>
            <person name="Macchietto M.G."/>
            <person name="Kania S.A."/>
            <person name="Gerhold R.W."/>
            <person name="Richards J.E."/>
            <person name="Wolf T.M."/>
        </authorList>
    </citation>
    <scope>NUCLEOTIDE SEQUENCE</scope>
    <source>
        <strain evidence="1">MNPRO001-30</strain>
        <tissue evidence="1">Meninges</tissue>
    </source>
</reference>
<proteinExistence type="predicted"/>
<dbReference type="AlphaFoldDB" id="A0AAD5WEC5"/>
<dbReference type="EMBL" id="JAHQIW010005789">
    <property type="protein sequence ID" value="KAJ1367159.1"/>
    <property type="molecule type" value="Genomic_DNA"/>
</dbReference>